<name>A0AAN6PDC8_9PEZI</name>
<sequence>MSNRRNPNADELSFGIELEFLFYYKSPTLDDDRDPEALTVGPEEEALLPPALVLPDHIRDMEPGFDEWDLGFEDSDSEDGRKEVTQREWAADLIQQVILSVPGAKLNGWPMRANTSQSHRDMYVVADDDDEDHNGWTVKSDASVQDNGIKVLGYRRLAFEITSPALWDRPESHTHVYLVIQELLKQFRLRVNLSTGFHVHVGAGPGAPQDMVESTSEPGPDDWCVSRVGMFDQVTEVRGPKHSLGLFKRAAALMWAADGFLAHAQPPERGLNDYIPPLRLLSRLAHGIHLRHFYNNEGVVRHHEQPLDDSDVFEAPPDLTLLPDHALPSHNFARQDPRFFPVLRPNTVDADAQRRFATVGAATVVNPNAHLLPNQTVYSGVGHIMRCRNHAGAARLLAKASSRACYDRLNYNLKNYLPNPKYANLTPSGTVEFREATGSLSPGWVATWTGICLGMFRFARDASDARFWTVIDRLARAEAAAQSSNNGGKGKEEHDYDMISLLFDMGLFAEALFLERALRADPLRFWYPNRLAEPFVFEEEVEWEHPEPAIPFLGDEGVVDPAAEGGEALEQVSDADDDHEELEQRPASGESSPFVASPVQSVHEWAEQQQEIGARPLFGSEGGGSPPRRPEIIRRGSF</sequence>
<keyword evidence="3" id="KW-1185">Reference proteome</keyword>
<dbReference type="EMBL" id="MU854445">
    <property type="protein sequence ID" value="KAK4035405.1"/>
    <property type="molecule type" value="Genomic_DNA"/>
</dbReference>
<dbReference type="AlphaFoldDB" id="A0AAN6PDC8"/>
<proteinExistence type="predicted"/>
<dbReference type="PANTHER" id="PTHR36847:SF1">
    <property type="entry name" value="AMIDOLIGASE ENZYME"/>
    <property type="match status" value="1"/>
</dbReference>
<comment type="caution">
    <text evidence="2">The sequence shown here is derived from an EMBL/GenBank/DDBJ whole genome shotgun (WGS) entry which is preliminary data.</text>
</comment>
<evidence type="ECO:0000313" key="2">
    <source>
        <dbReference type="EMBL" id="KAK4035405.1"/>
    </source>
</evidence>
<evidence type="ECO:0000313" key="3">
    <source>
        <dbReference type="Proteomes" id="UP001303115"/>
    </source>
</evidence>
<gene>
    <name evidence="2" type="ORF">C8A01DRAFT_17930</name>
</gene>
<evidence type="ECO:0008006" key="4">
    <source>
        <dbReference type="Google" id="ProtNLM"/>
    </source>
</evidence>
<evidence type="ECO:0000256" key="1">
    <source>
        <dbReference type="SAM" id="MobiDB-lite"/>
    </source>
</evidence>
<reference evidence="3" key="1">
    <citation type="journal article" date="2023" name="Mol. Phylogenet. Evol.">
        <title>Genome-scale phylogeny and comparative genomics of the fungal order Sordariales.</title>
        <authorList>
            <person name="Hensen N."/>
            <person name="Bonometti L."/>
            <person name="Westerberg I."/>
            <person name="Brannstrom I.O."/>
            <person name="Guillou S."/>
            <person name="Cros-Aarteil S."/>
            <person name="Calhoun S."/>
            <person name="Haridas S."/>
            <person name="Kuo A."/>
            <person name="Mondo S."/>
            <person name="Pangilinan J."/>
            <person name="Riley R."/>
            <person name="LaButti K."/>
            <person name="Andreopoulos B."/>
            <person name="Lipzen A."/>
            <person name="Chen C."/>
            <person name="Yan M."/>
            <person name="Daum C."/>
            <person name="Ng V."/>
            <person name="Clum A."/>
            <person name="Steindorff A."/>
            <person name="Ohm R.A."/>
            <person name="Martin F."/>
            <person name="Silar P."/>
            <person name="Natvig D.O."/>
            <person name="Lalanne C."/>
            <person name="Gautier V."/>
            <person name="Ament-Velasquez S.L."/>
            <person name="Kruys A."/>
            <person name="Hutchinson M.I."/>
            <person name="Powell A.J."/>
            <person name="Barry K."/>
            <person name="Miller A.N."/>
            <person name="Grigoriev I.V."/>
            <person name="Debuchy R."/>
            <person name="Gladieux P."/>
            <person name="Hiltunen Thoren M."/>
            <person name="Johannesson H."/>
        </authorList>
    </citation>
    <scope>NUCLEOTIDE SEQUENCE [LARGE SCALE GENOMIC DNA]</scope>
    <source>
        <strain evidence="3">CBS 284.82</strain>
    </source>
</reference>
<organism evidence="2 3">
    <name type="scientific">Parachaetomium inaequale</name>
    <dbReference type="NCBI Taxonomy" id="2588326"/>
    <lineage>
        <taxon>Eukaryota</taxon>
        <taxon>Fungi</taxon>
        <taxon>Dikarya</taxon>
        <taxon>Ascomycota</taxon>
        <taxon>Pezizomycotina</taxon>
        <taxon>Sordariomycetes</taxon>
        <taxon>Sordariomycetidae</taxon>
        <taxon>Sordariales</taxon>
        <taxon>Chaetomiaceae</taxon>
        <taxon>Parachaetomium</taxon>
    </lineage>
</organism>
<feature type="compositionally biased region" description="Basic and acidic residues" evidence="1">
    <location>
        <begin position="628"/>
        <end position="638"/>
    </location>
</feature>
<protein>
    <recommendedName>
        <fullName evidence="4">Amidoligase enzyme</fullName>
    </recommendedName>
</protein>
<dbReference type="Proteomes" id="UP001303115">
    <property type="component" value="Unassembled WGS sequence"/>
</dbReference>
<accession>A0AAN6PDC8</accession>
<feature type="region of interest" description="Disordered" evidence="1">
    <location>
        <begin position="571"/>
        <end position="638"/>
    </location>
</feature>
<dbReference type="PANTHER" id="PTHR36847">
    <property type="entry name" value="AMIDOLIGASE ENZYME"/>
    <property type="match status" value="1"/>
</dbReference>